<sequence>PLDQGAYTCEAINVKGRVLATPDCIVRIVNIPAPEAQSQCNVIGSVSPVSDHTGRCQCKPLVVGSKCDSCSRGAYHLHEKAPQGCFKCFCFGITDQCQSSSWYRTKDKLILNGDSRGVQISDINGQVHSSQFDYSKPGMVTYSEPSYQTMYWKLPSRFLGNKLTAYGGELAFDIQYSCTGSVSSEPLIVLKGNGITLVHRPRDTHIFASDKTIRYTVDTFEVNFEELDGRPATREKLMMVLANVEMLLIRATHCYGQQYTRLGDITWEIAVDRDTQERFALEVEHCSCPPGYTGLSCEDCAPGYERSSQGSYLGTCVPVQYRAQCSPAGARSAHPGYDGKCQCKMYAIGTLCDRCPSNTFHLSARNPQGCIPCFCSGVTQQCTSATSYHRIQAVIDYRRGATDQLEITTSDAHTPFTPQSQAQITGRDITFSSFYEIPGQTLYWKMPKQFLGNKVTSYGGKLKYIFRYSGSGPLNIDADVILRGNDITLQYTNHQPLYADRENVIEVDLFEDHWQRTDGQLATREHLLMALADLDTLLIKMSYMDGCSSSSLISVSLDYAEPYATGGEIAYEVEQCQCPPGYIGTSCEDCAPGYSRTGGGLYLGLCERCECHGHASQCDKEHGFCIDCQHNTEGDQCERCKPGFTGDARRGTPHDCQPAATRPACMCNNHSPRGCDSFGRCLLCEHNTEGYHCEQCKRGFYGDAIRGTPFDCTPCPCPGASDCFLDAYGQVQCRNCPAGLTGRLCEECAPGYTRSRSRARIDEGRTCEPIGHVEETNIVFVPTPEGDPIRGQRFRWQRNRLQRNHPYYILRKLYH</sequence>
<feature type="disulfide bond" evidence="10">
    <location>
        <begin position="628"/>
        <end position="637"/>
    </location>
</feature>
<dbReference type="SMART" id="SM00180">
    <property type="entry name" value="EGF_Lam"/>
    <property type="match status" value="6"/>
</dbReference>
<keyword evidence="8" id="KW-0325">Glycoprotein</keyword>
<feature type="disulfide bond" evidence="10">
    <location>
        <begin position="684"/>
        <end position="693"/>
    </location>
</feature>
<evidence type="ECO:0000256" key="9">
    <source>
        <dbReference type="ARBA" id="ARBA00023292"/>
    </source>
</evidence>
<feature type="non-terminal residue" evidence="13">
    <location>
        <position position="1"/>
    </location>
</feature>
<dbReference type="InterPro" id="IPR000742">
    <property type="entry name" value="EGF"/>
</dbReference>
<evidence type="ECO:0000256" key="3">
    <source>
        <dbReference type="ARBA" id="ARBA00022530"/>
    </source>
</evidence>
<dbReference type="AlphaFoldDB" id="A0A1S0U1T3"/>
<dbReference type="RefSeq" id="XP_003140305.1">
    <property type="nucleotide sequence ID" value="XM_003140257.1"/>
</dbReference>
<dbReference type="GO" id="GO:0005201">
    <property type="term" value="F:extracellular matrix structural constituent"/>
    <property type="evidence" value="ECO:0007669"/>
    <property type="project" value="TreeGrafter"/>
</dbReference>
<feature type="domain" description="Laminin IV type A" evidence="12">
    <location>
        <begin position="113"/>
        <end position="285"/>
    </location>
</feature>
<comment type="caution">
    <text evidence="10">Lacks conserved residue(s) required for the propagation of feature annotation.</text>
</comment>
<feature type="domain" description="Laminin EGF-like" evidence="11">
    <location>
        <begin position="665"/>
        <end position="714"/>
    </location>
</feature>
<dbReference type="Pfam" id="PF24973">
    <property type="entry name" value="EGF_LMN_ATRN"/>
    <property type="match status" value="2"/>
</dbReference>
<feature type="disulfide bond" evidence="10">
    <location>
        <begin position="58"/>
        <end position="67"/>
    </location>
</feature>
<name>A0A1S0U1T3_LOALO</name>
<dbReference type="GO" id="GO:0009887">
    <property type="term" value="P:animal organ morphogenesis"/>
    <property type="evidence" value="ECO:0007669"/>
    <property type="project" value="TreeGrafter"/>
</dbReference>
<protein>
    <submittedName>
        <fullName evidence="13">Basement membrane proteoglycan</fullName>
    </submittedName>
</protein>
<evidence type="ECO:0000256" key="5">
    <source>
        <dbReference type="ARBA" id="ARBA00022737"/>
    </source>
</evidence>
<dbReference type="FunFam" id="2.10.25.10:FF:000552">
    <property type="entry name" value="Basement membrane proteoglycan"/>
    <property type="match status" value="1"/>
</dbReference>
<dbReference type="PANTHER" id="PTHR10574:SF444">
    <property type="entry name" value="BASEMENT MEMBRANE-SPECIFIC HEPARAN SULFATE PROTEOGLYCAN CORE PROTEIN"/>
    <property type="match status" value="1"/>
</dbReference>
<evidence type="ECO:0000259" key="12">
    <source>
        <dbReference type="PROSITE" id="PS51115"/>
    </source>
</evidence>
<dbReference type="SMART" id="SM00181">
    <property type="entry name" value="EGF"/>
    <property type="match status" value="3"/>
</dbReference>
<dbReference type="InParanoid" id="A0A1S0U1T3"/>
<evidence type="ECO:0000256" key="6">
    <source>
        <dbReference type="ARBA" id="ARBA00022869"/>
    </source>
</evidence>
<keyword evidence="5" id="KW-0677">Repeat</keyword>
<dbReference type="FunFam" id="2.10.25.10:FF:000106">
    <property type="entry name" value="Heparan sulfate proteoglycan 2"/>
    <property type="match status" value="1"/>
</dbReference>
<evidence type="ECO:0000256" key="2">
    <source>
        <dbReference type="ARBA" id="ARBA00022525"/>
    </source>
</evidence>
<keyword evidence="4" id="KW-0732">Signal</keyword>
<organism evidence="13">
    <name type="scientific">Loa loa</name>
    <name type="common">Eye worm</name>
    <name type="synonym">Filaria loa</name>
    <dbReference type="NCBI Taxonomy" id="7209"/>
    <lineage>
        <taxon>Eukaryota</taxon>
        <taxon>Metazoa</taxon>
        <taxon>Ecdysozoa</taxon>
        <taxon>Nematoda</taxon>
        <taxon>Chromadorea</taxon>
        <taxon>Rhabditida</taxon>
        <taxon>Spirurina</taxon>
        <taxon>Spiruromorpha</taxon>
        <taxon>Filarioidea</taxon>
        <taxon>Onchocercidae</taxon>
        <taxon>Loa</taxon>
    </lineage>
</organism>
<dbReference type="EMBL" id="JH712297">
    <property type="protein sequence ID" value="EFO23764.1"/>
    <property type="molecule type" value="Genomic_DNA"/>
</dbReference>
<proteinExistence type="predicted"/>
<keyword evidence="7 10" id="KW-1015">Disulfide bond</keyword>
<reference evidence="13" key="1">
    <citation type="submission" date="2012-04" db="EMBL/GenBank/DDBJ databases">
        <title>The Genome Sequence of Loa loa.</title>
        <authorList>
            <consortium name="The Broad Institute Genome Sequencing Platform"/>
            <consortium name="Broad Institute Genome Sequencing Center for Infectious Disease"/>
            <person name="Nutman T.B."/>
            <person name="Fink D.L."/>
            <person name="Russ C."/>
            <person name="Young S."/>
            <person name="Zeng Q."/>
            <person name="Gargeya S."/>
            <person name="Alvarado L."/>
            <person name="Berlin A."/>
            <person name="Chapman S.B."/>
            <person name="Chen Z."/>
            <person name="Freedman E."/>
            <person name="Gellesch M."/>
            <person name="Goldberg J."/>
            <person name="Griggs A."/>
            <person name="Gujja S."/>
            <person name="Heilman E.R."/>
            <person name="Heiman D."/>
            <person name="Howarth C."/>
            <person name="Mehta T."/>
            <person name="Neiman D."/>
            <person name="Pearson M."/>
            <person name="Roberts A."/>
            <person name="Saif S."/>
            <person name="Shea T."/>
            <person name="Shenoy N."/>
            <person name="Sisk P."/>
            <person name="Stolte C."/>
            <person name="Sykes S."/>
            <person name="White J."/>
            <person name="Yandava C."/>
            <person name="Haas B."/>
            <person name="Henn M.R."/>
            <person name="Nusbaum C."/>
            <person name="Birren B."/>
        </authorList>
    </citation>
    <scope>NUCLEOTIDE SEQUENCE [LARGE SCALE GENOMIC DNA]</scope>
</reference>
<keyword evidence="2" id="KW-0964">Secreted</keyword>
<evidence type="ECO:0000256" key="8">
    <source>
        <dbReference type="ARBA" id="ARBA00023180"/>
    </source>
</evidence>
<evidence type="ECO:0000256" key="7">
    <source>
        <dbReference type="ARBA" id="ARBA00023157"/>
    </source>
</evidence>
<dbReference type="PANTHER" id="PTHR10574">
    <property type="entry name" value="NETRIN/LAMININ-RELATED"/>
    <property type="match status" value="1"/>
</dbReference>
<dbReference type="GO" id="GO:0009888">
    <property type="term" value="P:tissue development"/>
    <property type="evidence" value="ECO:0007669"/>
    <property type="project" value="TreeGrafter"/>
</dbReference>
<feature type="domain" description="Laminin EGF-like" evidence="11">
    <location>
        <begin position="39"/>
        <end position="87"/>
    </location>
</feature>
<dbReference type="OMA" id="ECERCEC"/>
<feature type="domain" description="Laminin IV type A" evidence="12">
    <location>
        <begin position="402"/>
        <end position="575"/>
    </location>
</feature>
<dbReference type="InterPro" id="IPR056863">
    <property type="entry name" value="LMN_ATRN_NET-like_EGF"/>
</dbReference>
<dbReference type="GeneID" id="9942125"/>
<dbReference type="GO" id="GO:0005604">
    <property type="term" value="C:basement membrane"/>
    <property type="evidence" value="ECO:0007669"/>
    <property type="project" value="UniProtKB-SubCell"/>
</dbReference>
<dbReference type="Gene3D" id="2.170.300.10">
    <property type="entry name" value="Tie2 ligand-binding domain superfamily"/>
    <property type="match status" value="1"/>
</dbReference>
<dbReference type="Gene3D" id="2.10.25.10">
    <property type="entry name" value="Laminin"/>
    <property type="match status" value="6"/>
</dbReference>
<dbReference type="Pfam" id="PF00053">
    <property type="entry name" value="EGF_laminin"/>
    <property type="match status" value="5"/>
</dbReference>
<evidence type="ECO:0000256" key="10">
    <source>
        <dbReference type="PROSITE-ProRule" id="PRU00460"/>
    </source>
</evidence>
<feature type="domain" description="Laminin EGF-like" evidence="11">
    <location>
        <begin position="609"/>
        <end position="658"/>
    </location>
</feature>
<dbReference type="FunFam" id="2.10.25.10:FF:000454">
    <property type="entry name" value="Laminin subunit alpha 1"/>
    <property type="match status" value="1"/>
</dbReference>
<comment type="subcellular location">
    <subcellularLocation>
        <location evidence="1">Secreted</location>
        <location evidence="1">Extracellular space</location>
        <location evidence="1">Extracellular matrix</location>
        <location evidence="1">Basement membrane</location>
    </subcellularLocation>
</comment>
<evidence type="ECO:0000313" key="13">
    <source>
        <dbReference type="EMBL" id="EFO23764.1"/>
    </source>
</evidence>
<dbReference type="InterPro" id="IPR050440">
    <property type="entry name" value="Laminin/Netrin_ECM"/>
</dbReference>
<dbReference type="Pfam" id="PF00052">
    <property type="entry name" value="Laminin_B"/>
    <property type="match status" value="2"/>
</dbReference>
<evidence type="ECO:0000259" key="11">
    <source>
        <dbReference type="PROSITE" id="PS50027"/>
    </source>
</evidence>
<keyword evidence="6" id="KW-0084">Basement membrane</keyword>
<dbReference type="KEGG" id="loa:LOAG_04720"/>
<keyword evidence="3" id="KW-0272">Extracellular matrix</keyword>
<dbReference type="InterPro" id="IPR002049">
    <property type="entry name" value="LE_dom"/>
</dbReference>
<dbReference type="SMART" id="SM00281">
    <property type="entry name" value="LamB"/>
    <property type="match status" value="2"/>
</dbReference>
<dbReference type="InterPro" id="IPR000034">
    <property type="entry name" value="Laminin_IV"/>
</dbReference>
<keyword evidence="9 10" id="KW-0424">Laminin EGF-like domain</keyword>
<accession>A0A1S0U1T3</accession>
<evidence type="ECO:0000256" key="1">
    <source>
        <dbReference type="ARBA" id="ARBA00004302"/>
    </source>
</evidence>
<dbReference type="PROSITE" id="PS51115">
    <property type="entry name" value="LAMININ_IVA"/>
    <property type="match status" value="2"/>
</dbReference>
<dbReference type="CDD" id="cd00055">
    <property type="entry name" value="EGF_Lam"/>
    <property type="match status" value="4"/>
</dbReference>
<dbReference type="GO" id="GO:0007411">
    <property type="term" value="P:axon guidance"/>
    <property type="evidence" value="ECO:0007669"/>
    <property type="project" value="TreeGrafter"/>
</dbReference>
<dbReference type="PROSITE" id="PS50027">
    <property type="entry name" value="EGF_LAM_2"/>
    <property type="match status" value="3"/>
</dbReference>
<dbReference type="CTD" id="9942125"/>
<gene>
    <name evidence="13" type="ORF">LOAG_04720</name>
</gene>
<dbReference type="OrthoDB" id="10055367at2759"/>
<dbReference type="SUPFAM" id="SSF57196">
    <property type="entry name" value="EGF/Laminin"/>
    <property type="match status" value="3"/>
</dbReference>
<dbReference type="PROSITE" id="PS00022">
    <property type="entry name" value="EGF_1"/>
    <property type="match status" value="1"/>
</dbReference>
<dbReference type="PROSITE" id="PS01248">
    <property type="entry name" value="EGF_LAM_1"/>
    <property type="match status" value="3"/>
</dbReference>
<evidence type="ECO:0000256" key="4">
    <source>
        <dbReference type="ARBA" id="ARBA00022729"/>
    </source>
</evidence>